<keyword evidence="2" id="KW-0998">Cell outer membrane</keyword>
<dbReference type="GO" id="GO:0009279">
    <property type="term" value="C:cell outer membrane"/>
    <property type="evidence" value="ECO:0007669"/>
    <property type="project" value="UniProtKB-SubCell"/>
</dbReference>
<dbReference type="InterPro" id="IPR039426">
    <property type="entry name" value="TonB-dep_rcpt-like"/>
</dbReference>
<keyword evidence="1" id="KW-0732">Signal</keyword>
<keyword evidence="5" id="KW-1185">Reference proteome</keyword>
<dbReference type="InterPro" id="IPR012910">
    <property type="entry name" value="Plug_dom"/>
</dbReference>
<evidence type="ECO:0000256" key="2">
    <source>
        <dbReference type="PROSITE-ProRule" id="PRU01360"/>
    </source>
</evidence>
<accession>A0A7G5GNH8</accession>
<dbReference type="Proteomes" id="UP000515369">
    <property type="component" value="Chromosome"/>
</dbReference>
<name>A0A7G5GNH8_9BACT</name>
<feature type="domain" description="TonB-dependent receptor plug" evidence="3">
    <location>
        <begin position="647"/>
        <end position="731"/>
    </location>
</feature>
<keyword evidence="2" id="KW-1134">Transmembrane beta strand</keyword>
<dbReference type="RefSeq" id="WP_182457537.1">
    <property type="nucleotide sequence ID" value="NZ_CP059732.1"/>
</dbReference>
<keyword evidence="2" id="KW-0813">Transport</keyword>
<dbReference type="Gene3D" id="2.60.40.1930">
    <property type="match status" value="1"/>
</dbReference>
<comment type="subcellular location">
    <subcellularLocation>
        <location evidence="2">Cell outer membrane</location>
        <topology evidence="2">Multi-pass membrane protein</topology>
    </subcellularLocation>
</comment>
<dbReference type="Gene3D" id="2.170.130.10">
    <property type="entry name" value="TonB-dependent receptor, plug domain"/>
    <property type="match status" value="1"/>
</dbReference>
<dbReference type="KEGG" id="sfol:H3H32_20670"/>
<dbReference type="EMBL" id="CP059732">
    <property type="protein sequence ID" value="QMW00420.1"/>
    <property type="molecule type" value="Genomic_DNA"/>
</dbReference>
<comment type="similarity">
    <text evidence="2">Belongs to the TonB-dependent receptor family.</text>
</comment>
<sequence>MRLTFLNRVRLGISLVVVSLSAVCFIDDGDFSKLLVERFQTYNQQHPTEKVYVHTDRDAYLVGETIWLKGYLMNGATHEADSVSRVLYIDLVDPIAQRVRLRMQLRATAGYAPGQLFLPDSVAAGTYQLRGYTNFMRNYPDAYFFSKTITILGADVANAESANGVATNVRQQRSTQNRPDVQFLPEGGQLVEGIESRVAFKAIDAFGLGIPVEGFILNAKKDTVIGFTSTHLGMGYFTINPEAGQTYTASLRLGDGTTLSYSLPAVQTQGVVMQVDNLSHKENIKVYVRHNKTSADATAKLTLLAQTRGQVIHVVNIPIAKKTSLIQLPRNNFPEGISQLTVFDETQKPVGERLVFINKNEQLSITLAPDKKTYKNREKVDLTISTTNAQGKPVSANVSLAAVDAHLSPEADSGSATIVSHLLLSSDLTGTVEQPGYYFNPLNLERWMKLDLLLMTQGWRRFVWTDVLAGTTPPIKHFVERGLSLTGRVVRPNQKDIGGKVKLTFLLAKRDSAGTGDRRDFLLGETDDAGNFGAYDLDFTDTTTVLIQGVKGKANRALAISLDQLLMPTVTITKVPYNPLEFRRDELAEFIRRTKEYQEIERQIRRNGEVLLQTVTVKAKKYQEADSRVIYGTPDASVKFTSQNTAGRMTILDVIQGQVAGVNVTGNGFNARVQIRGAANFNGPISPLFVLDGMPMDLQAILGISVQDVERVDVLKGASAAIYGSRASGGVISILTKRGNPNYDLSQEVTPGTLVAKLPGYAPLREFYAPRYDVKKPEHVRPDYRTTLFWNPMIQTDADGKATVSFFTSDAKTTVRLQAEGITVSGMPGVGKTIVKAE</sequence>
<evidence type="ECO:0000259" key="3">
    <source>
        <dbReference type="Pfam" id="PF07715"/>
    </source>
</evidence>
<evidence type="ECO:0000256" key="1">
    <source>
        <dbReference type="ARBA" id="ARBA00022729"/>
    </source>
</evidence>
<keyword evidence="4" id="KW-0675">Receptor</keyword>
<dbReference type="InterPro" id="IPR037066">
    <property type="entry name" value="Plug_dom_sf"/>
</dbReference>
<dbReference type="AlphaFoldDB" id="A0A7G5GNH8"/>
<keyword evidence="2" id="KW-0812">Transmembrane</keyword>
<dbReference type="GO" id="GO:0015344">
    <property type="term" value="F:siderophore uptake transmembrane transporter activity"/>
    <property type="evidence" value="ECO:0007669"/>
    <property type="project" value="TreeGrafter"/>
</dbReference>
<proteinExistence type="inferred from homology"/>
<dbReference type="PANTHER" id="PTHR30069">
    <property type="entry name" value="TONB-DEPENDENT OUTER MEMBRANE RECEPTOR"/>
    <property type="match status" value="1"/>
</dbReference>
<dbReference type="PROSITE" id="PS52016">
    <property type="entry name" value="TONB_DEPENDENT_REC_3"/>
    <property type="match status" value="1"/>
</dbReference>
<dbReference type="PANTHER" id="PTHR30069:SF29">
    <property type="entry name" value="HEMOGLOBIN AND HEMOGLOBIN-HAPTOGLOBIN-BINDING PROTEIN 1-RELATED"/>
    <property type="match status" value="1"/>
</dbReference>
<dbReference type="GO" id="GO:0044718">
    <property type="term" value="P:siderophore transmembrane transport"/>
    <property type="evidence" value="ECO:0007669"/>
    <property type="project" value="TreeGrafter"/>
</dbReference>
<reference evidence="4 5" key="1">
    <citation type="submission" date="2020-07" db="EMBL/GenBank/DDBJ databases">
        <title>Spirosoma foliorum sp. nov., isolated from the leaves on the Nejang mountain Korea, Republic of.</title>
        <authorList>
            <person name="Ho H."/>
            <person name="Lee Y.-J."/>
            <person name="Nurcahyanto D.-A."/>
            <person name="Kim S.-G."/>
        </authorList>
    </citation>
    <scope>NUCLEOTIDE SEQUENCE [LARGE SCALE GENOMIC DNA]</scope>
    <source>
        <strain evidence="4 5">PL0136</strain>
    </source>
</reference>
<gene>
    <name evidence="4" type="ORF">H3H32_20670</name>
</gene>
<keyword evidence="2" id="KW-0472">Membrane</keyword>
<evidence type="ECO:0000313" key="4">
    <source>
        <dbReference type="EMBL" id="QMW00420.1"/>
    </source>
</evidence>
<dbReference type="Pfam" id="PF07715">
    <property type="entry name" value="Plug"/>
    <property type="match status" value="1"/>
</dbReference>
<protein>
    <submittedName>
        <fullName evidence="4">TonB-dependent receptor plug domain-containing protein</fullName>
    </submittedName>
</protein>
<dbReference type="SUPFAM" id="SSF56935">
    <property type="entry name" value="Porins"/>
    <property type="match status" value="1"/>
</dbReference>
<organism evidence="4 5">
    <name type="scientific">Spirosoma foliorum</name>
    <dbReference type="NCBI Taxonomy" id="2710596"/>
    <lineage>
        <taxon>Bacteria</taxon>
        <taxon>Pseudomonadati</taxon>
        <taxon>Bacteroidota</taxon>
        <taxon>Cytophagia</taxon>
        <taxon>Cytophagales</taxon>
        <taxon>Cytophagaceae</taxon>
        <taxon>Spirosoma</taxon>
    </lineage>
</organism>
<evidence type="ECO:0000313" key="5">
    <source>
        <dbReference type="Proteomes" id="UP000515369"/>
    </source>
</evidence>